<comment type="similarity">
    <text evidence="6">Belongs to the ABC-4 integral membrane protein family.</text>
</comment>
<dbReference type="Proteomes" id="UP000635726">
    <property type="component" value="Unassembled WGS sequence"/>
</dbReference>
<feature type="domain" description="MacB-like periplasmic core" evidence="9">
    <location>
        <begin position="13"/>
        <end position="234"/>
    </location>
</feature>
<dbReference type="PANTHER" id="PTHR30572:SF4">
    <property type="entry name" value="ABC TRANSPORTER PERMEASE YTRF"/>
    <property type="match status" value="1"/>
</dbReference>
<dbReference type="InterPro" id="IPR025857">
    <property type="entry name" value="MacB_PCD"/>
</dbReference>
<protein>
    <submittedName>
        <fullName evidence="10">ABC transporter permease</fullName>
    </submittedName>
</protein>
<dbReference type="PANTHER" id="PTHR30572">
    <property type="entry name" value="MEMBRANE COMPONENT OF TRANSPORTER-RELATED"/>
    <property type="match status" value="1"/>
</dbReference>
<dbReference type="InterPro" id="IPR003838">
    <property type="entry name" value="ABC3_permease_C"/>
</dbReference>
<dbReference type="Pfam" id="PF02687">
    <property type="entry name" value="FtsX"/>
    <property type="match status" value="1"/>
</dbReference>
<dbReference type="Pfam" id="PF12704">
    <property type="entry name" value="MacB_PCD"/>
    <property type="match status" value="1"/>
</dbReference>
<dbReference type="GO" id="GO:0022857">
    <property type="term" value="F:transmembrane transporter activity"/>
    <property type="evidence" value="ECO:0007669"/>
    <property type="project" value="TreeGrafter"/>
</dbReference>
<comment type="subcellular location">
    <subcellularLocation>
        <location evidence="1">Cell membrane</location>
        <topology evidence="1">Multi-pass membrane protein</topology>
    </subcellularLocation>
</comment>
<reference evidence="10" key="1">
    <citation type="journal article" date="2014" name="Int. J. Syst. Evol. Microbiol.">
        <title>Complete genome sequence of Corynebacterium casei LMG S-19264T (=DSM 44701T), isolated from a smear-ripened cheese.</title>
        <authorList>
            <consortium name="US DOE Joint Genome Institute (JGI-PGF)"/>
            <person name="Walter F."/>
            <person name="Albersmeier A."/>
            <person name="Kalinowski J."/>
            <person name="Ruckert C."/>
        </authorList>
    </citation>
    <scope>NUCLEOTIDE SEQUENCE</scope>
    <source>
        <strain evidence="10">JCM 14371</strain>
    </source>
</reference>
<dbReference type="GO" id="GO:0005886">
    <property type="term" value="C:plasma membrane"/>
    <property type="evidence" value="ECO:0007669"/>
    <property type="project" value="UniProtKB-SubCell"/>
</dbReference>
<reference evidence="10" key="2">
    <citation type="submission" date="2020-09" db="EMBL/GenBank/DDBJ databases">
        <authorList>
            <person name="Sun Q."/>
            <person name="Ohkuma M."/>
        </authorList>
    </citation>
    <scope>NUCLEOTIDE SEQUENCE</scope>
    <source>
        <strain evidence="10">JCM 14371</strain>
    </source>
</reference>
<dbReference type="RefSeq" id="WP_188964487.1">
    <property type="nucleotide sequence ID" value="NZ_BMOE01000017.1"/>
</dbReference>
<dbReference type="InterPro" id="IPR050250">
    <property type="entry name" value="Macrolide_Exporter_MacB"/>
</dbReference>
<evidence type="ECO:0000256" key="1">
    <source>
        <dbReference type="ARBA" id="ARBA00004651"/>
    </source>
</evidence>
<sequence length="393" mass="41736">MAAQTLRDYRLRSGLALLGIGLGTYSVSVLLGVSSLVSGAVLSQLATVSGNSVFAQQSVSNRGPSSTRLSQTDVDALSGLYGITVVPQVFETVQYDDGQRQRAVTLNGSPGDTPRLDPTVHVQTGRFYSRMEAQSGEAVAVLNNRAASDLYGKRDPIGQSLALHYPNGTRITLTVIGVLQPVPGIFQSLSTPQVMVPNPYIWRVSPVTRKNDFDIVQLVLAAQLDADTVADRIQGRLDALHGKEMFTVQSSAVFRSVVEGVGRILQLFFGVSGSLALVVGGIGIMNVMLASVTERTRDIGLLMALGATPAFINRQFIFEAFILSCLGGGLGLIAAQLTLWGVSILVPLLGPFTVQFGVVAAALGISMFCGLFFGVWPAARASSLDPITCLRYE</sequence>
<evidence type="ECO:0000256" key="2">
    <source>
        <dbReference type="ARBA" id="ARBA00022475"/>
    </source>
</evidence>
<keyword evidence="2" id="KW-1003">Cell membrane</keyword>
<proteinExistence type="inferred from homology"/>
<dbReference type="EMBL" id="BMOE01000017">
    <property type="protein sequence ID" value="GGJ87041.1"/>
    <property type="molecule type" value="Genomic_DNA"/>
</dbReference>
<evidence type="ECO:0000256" key="4">
    <source>
        <dbReference type="ARBA" id="ARBA00022989"/>
    </source>
</evidence>
<keyword evidence="4 7" id="KW-1133">Transmembrane helix</keyword>
<gene>
    <name evidence="10" type="ORF">GCM10008939_33820</name>
</gene>
<feature type="transmembrane region" description="Helical" evidence="7">
    <location>
        <begin position="352"/>
        <end position="376"/>
    </location>
</feature>
<accession>A0A917PQ79</accession>
<evidence type="ECO:0000256" key="7">
    <source>
        <dbReference type="SAM" id="Phobius"/>
    </source>
</evidence>
<evidence type="ECO:0000256" key="6">
    <source>
        <dbReference type="ARBA" id="ARBA00038076"/>
    </source>
</evidence>
<feature type="transmembrane region" description="Helical" evidence="7">
    <location>
        <begin position="320"/>
        <end position="346"/>
    </location>
</feature>
<evidence type="ECO:0000256" key="5">
    <source>
        <dbReference type="ARBA" id="ARBA00023136"/>
    </source>
</evidence>
<keyword evidence="5 7" id="KW-0472">Membrane</keyword>
<evidence type="ECO:0000313" key="11">
    <source>
        <dbReference type="Proteomes" id="UP000635726"/>
    </source>
</evidence>
<dbReference type="AlphaFoldDB" id="A0A917PQ79"/>
<organism evidence="10 11">
    <name type="scientific">Deinococcus aquiradiocola</name>
    <dbReference type="NCBI Taxonomy" id="393059"/>
    <lineage>
        <taxon>Bacteria</taxon>
        <taxon>Thermotogati</taxon>
        <taxon>Deinococcota</taxon>
        <taxon>Deinococci</taxon>
        <taxon>Deinococcales</taxon>
        <taxon>Deinococcaceae</taxon>
        <taxon>Deinococcus</taxon>
    </lineage>
</organism>
<comment type="caution">
    <text evidence="10">The sequence shown here is derived from an EMBL/GenBank/DDBJ whole genome shotgun (WGS) entry which is preliminary data.</text>
</comment>
<evidence type="ECO:0000259" key="9">
    <source>
        <dbReference type="Pfam" id="PF12704"/>
    </source>
</evidence>
<feature type="transmembrane region" description="Helical" evidence="7">
    <location>
        <begin position="264"/>
        <end position="289"/>
    </location>
</feature>
<name>A0A917PQ79_9DEIO</name>
<evidence type="ECO:0000259" key="8">
    <source>
        <dbReference type="Pfam" id="PF02687"/>
    </source>
</evidence>
<evidence type="ECO:0000313" key="10">
    <source>
        <dbReference type="EMBL" id="GGJ87041.1"/>
    </source>
</evidence>
<evidence type="ECO:0000256" key="3">
    <source>
        <dbReference type="ARBA" id="ARBA00022692"/>
    </source>
</evidence>
<keyword evidence="11" id="KW-1185">Reference proteome</keyword>
<feature type="domain" description="ABC3 transporter permease C-terminal" evidence="8">
    <location>
        <begin position="273"/>
        <end position="386"/>
    </location>
</feature>
<keyword evidence="3 7" id="KW-0812">Transmembrane</keyword>